<comment type="cofactor">
    <cofactor evidence="1 6">
        <name>Fe cation</name>
        <dbReference type="ChEBI" id="CHEBI:24875"/>
    </cofactor>
</comment>
<protein>
    <submittedName>
        <fullName evidence="8">Lipoxygenase 3- chloroplastic</fullName>
    </submittedName>
</protein>
<dbReference type="Proteomes" id="UP001153555">
    <property type="component" value="Unassembled WGS sequence"/>
</dbReference>
<keyword evidence="9" id="KW-1185">Reference proteome</keyword>
<dbReference type="GO" id="GO:0046872">
    <property type="term" value="F:metal ion binding"/>
    <property type="evidence" value="ECO:0007669"/>
    <property type="project" value="UniProtKB-KW"/>
</dbReference>
<dbReference type="AlphaFoldDB" id="A0A9N7REK6"/>
<evidence type="ECO:0000256" key="5">
    <source>
        <dbReference type="ARBA" id="ARBA00023004"/>
    </source>
</evidence>
<dbReference type="PROSITE" id="PS51393">
    <property type="entry name" value="LIPOXYGENASE_3"/>
    <property type="match status" value="1"/>
</dbReference>
<name>A0A9N7REK6_STRHE</name>
<dbReference type="PRINTS" id="PR00087">
    <property type="entry name" value="LIPOXYGENASE"/>
</dbReference>
<evidence type="ECO:0000256" key="4">
    <source>
        <dbReference type="ARBA" id="ARBA00023002"/>
    </source>
</evidence>
<dbReference type="PROSITE" id="PS00081">
    <property type="entry name" value="LIPOXYGENASE_2"/>
    <property type="match status" value="1"/>
</dbReference>
<evidence type="ECO:0000256" key="2">
    <source>
        <dbReference type="ARBA" id="ARBA00022723"/>
    </source>
</evidence>
<gene>
    <name evidence="8" type="ORF">SHERM_01579</name>
</gene>
<comment type="similarity">
    <text evidence="6">Belongs to the lipoxygenase family.</text>
</comment>
<feature type="non-terminal residue" evidence="8">
    <location>
        <position position="1"/>
    </location>
</feature>
<keyword evidence="3 6" id="KW-0223">Dioxygenase</keyword>
<dbReference type="GO" id="GO:0034440">
    <property type="term" value="P:lipid oxidation"/>
    <property type="evidence" value="ECO:0007669"/>
    <property type="project" value="InterPro"/>
</dbReference>
<keyword evidence="4 6" id="KW-0560">Oxidoreductase</keyword>
<dbReference type="Pfam" id="PF00305">
    <property type="entry name" value="Lipoxygenase"/>
    <property type="match status" value="1"/>
</dbReference>
<dbReference type="PANTHER" id="PTHR11771">
    <property type="entry name" value="LIPOXYGENASE"/>
    <property type="match status" value="1"/>
</dbReference>
<evidence type="ECO:0000256" key="6">
    <source>
        <dbReference type="RuleBase" id="RU003974"/>
    </source>
</evidence>
<dbReference type="OrthoDB" id="407298at2759"/>
<dbReference type="InterPro" id="IPR000907">
    <property type="entry name" value="LipOase"/>
</dbReference>
<dbReference type="SUPFAM" id="SSF48484">
    <property type="entry name" value="Lipoxigenase"/>
    <property type="match status" value="1"/>
</dbReference>
<dbReference type="InterPro" id="IPR020833">
    <property type="entry name" value="LipOase_Fe_BS"/>
</dbReference>
<dbReference type="GO" id="GO:0016702">
    <property type="term" value="F:oxidoreductase activity, acting on single donors with incorporation of molecular oxygen, incorporation of two atoms of oxygen"/>
    <property type="evidence" value="ECO:0007669"/>
    <property type="project" value="InterPro"/>
</dbReference>
<evidence type="ECO:0000313" key="8">
    <source>
        <dbReference type="EMBL" id="CAA0826193.1"/>
    </source>
</evidence>
<keyword evidence="2 6" id="KW-0479">Metal-binding</keyword>
<comment type="caution">
    <text evidence="8">The sequence shown here is derived from an EMBL/GenBank/DDBJ whole genome shotgun (WGS) entry which is preliminary data.</text>
</comment>
<dbReference type="EMBL" id="CACSLK010027380">
    <property type="protein sequence ID" value="CAA0826193.1"/>
    <property type="molecule type" value="Genomic_DNA"/>
</dbReference>
<dbReference type="InterPro" id="IPR036226">
    <property type="entry name" value="LipOase_C_sf"/>
</dbReference>
<dbReference type="PROSITE" id="PS00711">
    <property type="entry name" value="LIPOXYGENASE_1"/>
    <property type="match status" value="1"/>
</dbReference>
<reference evidence="8" key="1">
    <citation type="submission" date="2019-12" db="EMBL/GenBank/DDBJ databases">
        <authorList>
            <person name="Scholes J."/>
        </authorList>
    </citation>
    <scope>NUCLEOTIDE SEQUENCE</scope>
</reference>
<evidence type="ECO:0000313" key="9">
    <source>
        <dbReference type="Proteomes" id="UP001153555"/>
    </source>
</evidence>
<evidence type="ECO:0000259" key="7">
    <source>
        <dbReference type="PROSITE" id="PS51393"/>
    </source>
</evidence>
<dbReference type="InterPro" id="IPR020834">
    <property type="entry name" value="LipOase_CS"/>
</dbReference>
<evidence type="ECO:0000256" key="1">
    <source>
        <dbReference type="ARBA" id="ARBA00001962"/>
    </source>
</evidence>
<proteinExistence type="inferred from homology"/>
<dbReference type="InterPro" id="IPR013819">
    <property type="entry name" value="LipOase_C"/>
</dbReference>
<organism evidence="8 9">
    <name type="scientific">Striga hermonthica</name>
    <name type="common">Purple witchweed</name>
    <name type="synonym">Buchnera hermonthica</name>
    <dbReference type="NCBI Taxonomy" id="68872"/>
    <lineage>
        <taxon>Eukaryota</taxon>
        <taxon>Viridiplantae</taxon>
        <taxon>Streptophyta</taxon>
        <taxon>Embryophyta</taxon>
        <taxon>Tracheophyta</taxon>
        <taxon>Spermatophyta</taxon>
        <taxon>Magnoliopsida</taxon>
        <taxon>eudicotyledons</taxon>
        <taxon>Gunneridae</taxon>
        <taxon>Pentapetalae</taxon>
        <taxon>asterids</taxon>
        <taxon>lamiids</taxon>
        <taxon>Lamiales</taxon>
        <taxon>Orobanchaceae</taxon>
        <taxon>Buchnereae</taxon>
        <taxon>Striga</taxon>
    </lineage>
</organism>
<keyword evidence="5 6" id="KW-0408">Iron</keyword>
<dbReference type="Gene3D" id="1.20.245.10">
    <property type="entry name" value="Lipoxygenase-1, Domain 5"/>
    <property type="match status" value="1"/>
</dbReference>
<sequence length="194" mass="22133">MTVQEALDSNKLYIIDYHDIYLPFIERINALDGRKSYATRTVFFLTELGTLKPIAIELSLPPTTLNSQSKRVVTQPVDATSYWKWQLAKAHVCSNDAGVHQLVNHWLRTHATLEPFILAAHRQMSAMHPIFKLLDPHMRYTLEINALARQSLISVDGVIESCFTPGRYCMEISAAAYKTSWRFDQEGLPADLIR</sequence>
<evidence type="ECO:0000256" key="3">
    <source>
        <dbReference type="ARBA" id="ARBA00022964"/>
    </source>
</evidence>
<dbReference type="Gene3D" id="3.10.450.60">
    <property type="match status" value="1"/>
</dbReference>
<feature type="domain" description="Lipoxygenase" evidence="7">
    <location>
        <begin position="1"/>
        <end position="194"/>
    </location>
</feature>
<accession>A0A9N7REK6</accession>